<accession>A0ACB8XIJ7</accession>
<reference evidence="1 2" key="2">
    <citation type="journal article" date="2022" name="Mol. Ecol. Resour.">
        <title>The genomes of chicory, endive, great burdock and yacon provide insights into Asteraceae paleo-polyploidization history and plant inulin production.</title>
        <authorList>
            <person name="Fan W."/>
            <person name="Wang S."/>
            <person name="Wang H."/>
            <person name="Wang A."/>
            <person name="Jiang F."/>
            <person name="Liu H."/>
            <person name="Zhao H."/>
            <person name="Xu D."/>
            <person name="Zhang Y."/>
        </authorList>
    </citation>
    <scope>NUCLEOTIDE SEQUENCE [LARGE SCALE GENOMIC DNA]</scope>
    <source>
        <strain evidence="2">cv. Niubang</strain>
    </source>
</reference>
<evidence type="ECO:0000313" key="2">
    <source>
        <dbReference type="Proteomes" id="UP001055879"/>
    </source>
</evidence>
<protein>
    <submittedName>
        <fullName evidence="1">Uncharacterized protein</fullName>
    </submittedName>
</protein>
<proteinExistence type="predicted"/>
<name>A0ACB8XIJ7_ARCLA</name>
<comment type="caution">
    <text evidence="1">The sequence shown here is derived from an EMBL/GenBank/DDBJ whole genome shotgun (WGS) entry which is preliminary data.</text>
</comment>
<evidence type="ECO:0000313" key="1">
    <source>
        <dbReference type="EMBL" id="KAI3667345.1"/>
    </source>
</evidence>
<keyword evidence="2" id="KW-1185">Reference proteome</keyword>
<dbReference type="EMBL" id="CM042063">
    <property type="protein sequence ID" value="KAI3667345.1"/>
    <property type="molecule type" value="Genomic_DNA"/>
</dbReference>
<sequence>MSYGALKHLSGSKYTSFILYFQQLIWVERRVLWQENLHGGDKALNDATHNGVVDHNKATGGGDFVEDGPDRVAMMDDNFTKRLKVGREFSGGVRVEIQKDGFGTHESGC</sequence>
<dbReference type="Proteomes" id="UP001055879">
    <property type="component" value="Linkage Group LG17"/>
</dbReference>
<reference evidence="2" key="1">
    <citation type="journal article" date="2022" name="Mol. Ecol. Resour.">
        <title>The genomes of chicory, endive, great burdock and yacon provide insights into Asteraceae palaeo-polyploidization history and plant inulin production.</title>
        <authorList>
            <person name="Fan W."/>
            <person name="Wang S."/>
            <person name="Wang H."/>
            <person name="Wang A."/>
            <person name="Jiang F."/>
            <person name="Liu H."/>
            <person name="Zhao H."/>
            <person name="Xu D."/>
            <person name="Zhang Y."/>
        </authorList>
    </citation>
    <scope>NUCLEOTIDE SEQUENCE [LARGE SCALE GENOMIC DNA]</scope>
    <source>
        <strain evidence="2">cv. Niubang</strain>
    </source>
</reference>
<gene>
    <name evidence="1" type="ORF">L6452_42400</name>
</gene>
<organism evidence="1 2">
    <name type="scientific">Arctium lappa</name>
    <name type="common">Greater burdock</name>
    <name type="synonym">Lappa major</name>
    <dbReference type="NCBI Taxonomy" id="4217"/>
    <lineage>
        <taxon>Eukaryota</taxon>
        <taxon>Viridiplantae</taxon>
        <taxon>Streptophyta</taxon>
        <taxon>Embryophyta</taxon>
        <taxon>Tracheophyta</taxon>
        <taxon>Spermatophyta</taxon>
        <taxon>Magnoliopsida</taxon>
        <taxon>eudicotyledons</taxon>
        <taxon>Gunneridae</taxon>
        <taxon>Pentapetalae</taxon>
        <taxon>asterids</taxon>
        <taxon>campanulids</taxon>
        <taxon>Asterales</taxon>
        <taxon>Asteraceae</taxon>
        <taxon>Carduoideae</taxon>
        <taxon>Cardueae</taxon>
        <taxon>Arctiinae</taxon>
        <taxon>Arctium</taxon>
    </lineage>
</organism>